<protein>
    <submittedName>
        <fullName evidence="1">Uncharacterized protein</fullName>
    </submittedName>
</protein>
<dbReference type="RefSeq" id="WP_145018371.1">
    <property type="nucleotide sequence ID" value="NZ_VLLN01000003.1"/>
</dbReference>
<organism evidence="1 2">
    <name type="scientific">Geobacter argillaceus</name>
    <dbReference type="NCBI Taxonomy" id="345631"/>
    <lineage>
        <taxon>Bacteria</taxon>
        <taxon>Pseudomonadati</taxon>
        <taxon>Thermodesulfobacteriota</taxon>
        <taxon>Desulfuromonadia</taxon>
        <taxon>Geobacterales</taxon>
        <taxon>Geobacteraceae</taxon>
        <taxon>Geobacter</taxon>
    </lineage>
</organism>
<dbReference type="Proteomes" id="UP000319449">
    <property type="component" value="Unassembled WGS sequence"/>
</dbReference>
<name>A0A562WRK6_9BACT</name>
<gene>
    <name evidence="1" type="ORF">JN12_00753</name>
</gene>
<dbReference type="OrthoDB" id="9998634at2"/>
<reference evidence="1 2" key="1">
    <citation type="submission" date="2019-07" db="EMBL/GenBank/DDBJ databases">
        <title>Genomic Encyclopedia of Archaeal and Bacterial Type Strains, Phase II (KMG-II): from individual species to whole genera.</title>
        <authorList>
            <person name="Goeker M."/>
        </authorList>
    </citation>
    <scope>NUCLEOTIDE SEQUENCE [LARGE SCALE GENOMIC DNA]</scope>
    <source>
        <strain evidence="1 2">ATCC BAA-1139</strain>
    </source>
</reference>
<evidence type="ECO:0000313" key="1">
    <source>
        <dbReference type="EMBL" id="TWJ32776.1"/>
    </source>
</evidence>
<accession>A0A562WRK6</accession>
<dbReference type="PROSITE" id="PS51257">
    <property type="entry name" value="PROKAR_LIPOPROTEIN"/>
    <property type="match status" value="1"/>
</dbReference>
<dbReference type="AlphaFoldDB" id="A0A562WRK6"/>
<dbReference type="EMBL" id="VLLN01000003">
    <property type="protein sequence ID" value="TWJ32776.1"/>
    <property type="molecule type" value="Genomic_DNA"/>
</dbReference>
<comment type="caution">
    <text evidence="1">The sequence shown here is derived from an EMBL/GenBank/DDBJ whole genome shotgun (WGS) entry which is preliminary data.</text>
</comment>
<sequence length="214" mass="22019">MKIFFSLLRVLTVVIVFTVQGCGSGDGDLIGSLDMTATKVDDSGGYSHAESTVTYKHPTKDPTGTEISYSENIYTPTIRISSFSQTKKVNSSGAITFISKSVQQGTEPIFIDVSAQTGSLTQFKRITIPAIASLSATPTAVAFLVTDAVGTAKTVAISGGISPYSASSSTPNIGVSATGASVSITNNVLITGLRTATITITDSAGKSVNVSVGY</sequence>
<proteinExistence type="predicted"/>
<evidence type="ECO:0000313" key="2">
    <source>
        <dbReference type="Proteomes" id="UP000319449"/>
    </source>
</evidence>
<keyword evidence="2" id="KW-1185">Reference proteome</keyword>